<dbReference type="GO" id="GO:0016887">
    <property type="term" value="F:ATP hydrolysis activity"/>
    <property type="evidence" value="ECO:0007669"/>
    <property type="project" value="InterPro"/>
</dbReference>
<protein>
    <recommendedName>
        <fullName evidence="3">ABC transporter domain-containing protein</fullName>
    </recommendedName>
</protein>
<keyword evidence="5" id="KW-1185">Reference proteome</keyword>
<dbReference type="Proteomes" id="UP000326268">
    <property type="component" value="Unassembled WGS sequence"/>
</dbReference>
<sequence length="107" mass="12028">MPAGHDTLIGPQGTRLSQGQRQRIAIAHAVYTRKPLALFDNVLSDLVRVTGRKAFDRVFSARGILRLIGLHYLPEAEFVIAYSEDGLEMGTFRELRLAKEYISDLDI</sequence>
<dbReference type="OrthoDB" id="6500128at2759"/>
<proteinExistence type="predicted"/>
<dbReference type="Gene3D" id="3.40.50.300">
    <property type="entry name" value="P-loop containing nucleotide triphosphate hydrolases"/>
    <property type="match status" value="1"/>
</dbReference>
<dbReference type="Pfam" id="PF00005">
    <property type="entry name" value="ABC_tran"/>
    <property type="match status" value="1"/>
</dbReference>
<dbReference type="GO" id="GO:0016020">
    <property type="term" value="C:membrane"/>
    <property type="evidence" value="ECO:0007669"/>
    <property type="project" value="TreeGrafter"/>
</dbReference>
<dbReference type="AlphaFoldDB" id="A0A5N6ZNP7"/>
<feature type="domain" description="ABC transporter" evidence="3">
    <location>
        <begin position="5"/>
        <end position="41"/>
    </location>
</feature>
<reference evidence="4 5" key="1">
    <citation type="submission" date="2019-04" db="EMBL/GenBank/DDBJ databases">
        <title>Friends and foes A comparative genomics studyof 23 Aspergillus species from section Flavi.</title>
        <authorList>
            <consortium name="DOE Joint Genome Institute"/>
            <person name="Kjaerbolling I."/>
            <person name="Vesth T."/>
            <person name="Frisvad J.C."/>
            <person name="Nybo J.L."/>
            <person name="Theobald S."/>
            <person name="Kildgaard S."/>
            <person name="Isbrandt T."/>
            <person name="Kuo A."/>
            <person name="Sato A."/>
            <person name="Lyhne E.K."/>
            <person name="Kogle M.E."/>
            <person name="Wiebenga A."/>
            <person name="Kun R.S."/>
            <person name="Lubbers R.J."/>
            <person name="Makela M.R."/>
            <person name="Barry K."/>
            <person name="Chovatia M."/>
            <person name="Clum A."/>
            <person name="Daum C."/>
            <person name="Haridas S."/>
            <person name="He G."/>
            <person name="LaButti K."/>
            <person name="Lipzen A."/>
            <person name="Mondo S."/>
            <person name="Riley R."/>
            <person name="Salamov A."/>
            <person name="Simmons B.A."/>
            <person name="Magnuson J.K."/>
            <person name="Henrissat B."/>
            <person name="Mortensen U.H."/>
            <person name="Larsen T.O."/>
            <person name="Devries R.P."/>
            <person name="Grigoriev I.V."/>
            <person name="Machida M."/>
            <person name="Baker S.E."/>
            <person name="Andersen M.R."/>
        </authorList>
    </citation>
    <scope>NUCLEOTIDE SEQUENCE [LARGE SCALE GENOMIC DNA]</scope>
    <source>
        <strain evidence="4 5">CBS 763.97</strain>
    </source>
</reference>
<dbReference type="GO" id="GO:0005524">
    <property type="term" value="F:ATP binding"/>
    <property type="evidence" value="ECO:0007669"/>
    <property type="project" value="UniProtKB-KW"/>
</dbReference>
<accession>A0A5N6ZNP7</accession>
<keyword evidence="2" id="KW-0067">ATP-binding</keyword>
<dbReference type="InterPro" id="IPR027417">
    <property type="entry name" value="P-loop_NTPase"/>
</dbReference>
<dbReference type="InterPro" id="IPR003439">
    <property type="entry name" value="ABC_transporter-like_ATP-bd"/>
</dbReference>
<dbReference type="RefSeq" id="XP_031921550.1">
    <property type="nucleotide sequence ID" value="XM_032073562.1"/>
</dbReference>
<name>A0A5N6ZNP7_9EURO</name>
<keyword evidence="1" id="KW-0547">Nucleotide-binding</keyword>
<gene>
    <name evidence="4" type="ORF">BDV27DRAFT_163553</name>
</gene>
<evidence type="ECO:0000259" key="3">
    <source>
        <dbReference type="Pfam" id="PF00005"/>
    </source>
</evidence>
<organism evidence="4 5">
    <name type="scientific">Aspergillus caelatus</name>
    <dbReference type="NCBI Taxonomy" id="61420"/>
    <lineage>
        <taxon>Eukaryota</taxon>
        <taxon>Fungi</taxon>
        <taxon>Dikarya</taxon>
        <taxon>Ascomycota</taxon>
        <taxon>Pezizomycotina</taxon>
        <taxon>Eurotiomycetes</taxon>
        <taxon>Eurotiomycetidae</taxon>
        <taxon>Eurotiales</taxon>
        <taxon>Aspergillaceae</taxon>
        <taxon>Aspergillus</taxon>
        <taxon>Aspergillus subgen. Circumdati</taxon>
    </lineage>
</organism>
<dbReference type="GeneID" id="43658008"/>
<evidence type="ECO:0000256" key="1">
    <source>
        <dbReference type="ARBA" id="ARBA00022741"/>
    </source>
</evidence>
<dbReference type="InterPro" id="IPR050173">
    <property type="entry name" value="ABC_transporter_C-like"/>
</dbReference>
<dbReference type="PANTHER" id="PTHR24223:SF399">
    <property type="entry name" value="ABC TRANSPORTER ATNG"/>
    <property type="match status" value="1"/>
</dbReference>
<dbReference type="EMBL" id="ML737893">
    <property type="protein sequence ID" value="KAE8358469.1"/>
    <property type="molecule type" value="Genomic_DNA"/>
</dbReference>
<dbReference type="GO" id="GO:0042626">
    <property type="term" value="F:ATPase-coupled transmembrane transporter activity"/>
    <property type="evidence" value="ECO:0007669"/>
    <property type="project" value="TreeGrafter"/>
</dbReference>
<dbReference type="SUPFAM" id="SSF52540">
    <property type="entry name" value="P-loop containing nucleoside triphosphate hydrolases"/>
    <property type="match status" value="1"/>
</dbReference>
<evidence type="ECO:0000313" key="4">
    <source>
        <dbReference type="EMBL" id="KAE8358469.1"/>
    </source>
</evidence>
<evidence type="ECO:0000313" key="5">
    <source>
        <dbReference type="Proteomes" id="UP000326268"/>
    </source>
</evidence>
<evidence type="ECO:0000256" key="2">
    <source>
        <dbReference type="ARBA" id="ARBA00022840"/>
    </source>
</evidence>
<dbReference type="PANTHER" id="PTHR24223">
    <property type="entry name" value="ATP-BINDING CASSETTE SUB-FAMILY C"/>
    <property type="match status" value="1"/>
</dbReference>